<reference evidence="1 2" key="1">
    <citation type="journal article" date="2019" name="Nat. Ecol. Evol.">
        <title>Megaphylogeny resolves global patterns of mushroom evolution.</title>
        <authorList>
            <person name="Varga T."/>
            <person name="Krizsan K."/>
            <person name="Foldi C."/>
            <person name="Dima B."/>
            <person name="Sanchez-Garcia M."/>
            <person name="Sanchez-Ramirez S."/>
            <person name="Szollosi G.J."/>
            <person name="Szarkandi J.G."/>
            <person name="Papp V."/>
            <person name="Albert L."/>
            <person name="Andreopoulos W."/>
            <person name="Angelini C."/>
            <person name="Antonin V."/>
            <person name="Barry K.W."/>
            <person name="Bougher N.L."/>
            <person name="Buchanan P."/>
            <person name="Buyck B."/>
            <person name="Bense V."/>
            <person name="Catcheside P."/>
            <person name="Chovatia M."/>
            <person name="Cooper J."/>
            <person name="Damon W."/>
            <person name="Desjardin D."/>
            <person name="Finy P."/>
            <person name="Geml J."/>
            <person name="Haridas S."/>
            <person name="Hughes K."/>
            <person name="Justo A."/>
            <person name="Karasinski D."/>
            <person name="Kautmanova I."/>
            <person name="Kiss B."/>
            <person name="Kocsube S."/>
            <person name="Kotiranta H."/>
            <person name="LaButti K.M."/>
            <person name="Lechner B.E."/>
            <person name="Liimatainen K."/>
            <person name="Lipzen A."/>
            <person name="Lukacs Z."/>
            <person name="Mihaltcheva S."/>
            <person name="Morgado L.N."/>
            <person name="Niskanen T."/>
            <person name="Noordeloos M.E."/>
            <person name="Ohm R.A."/>
            <person name="Ortiz-Santana B."/>
            <person name="Ovrebo C."/>
            <person name="Racz N."/>
            <person name="Riley R."/>
            <person name="Savchenko A."/>
            <person name="Shiryaev A."/>
            <person name="Soop K."/>
            <person name="Spirin V."/>
            <person name="Szebenyi C."/>
            <person name="Tomsovsky M."/>
            <person name="Tulloss R.E."/>
            <person name="Uehling J."/>
            <person name="Grigoriev I.V."/>
            <person name="Vagvolgyi C."/>
            <person name="Papp T."/>
            <person name="Martin F.M."/>
            <person name="Miettinen O."/>
            <person name="Hibbett D.S."/>
            <person name="Nagy L.G."/>
        </authorList>
    </citation>
    <scope>NUCLEOTIDE SEQUENCE [LARGE SCALE GENOMIC DNA]</scope>
    <source>
        <strain evidence="1 2">FP101781</strain>
    </source>
</reference>
<protein>
    <submittedName>
        <fullName evidence="1">Uncharacterized protein</fullName>
    </submittedName>
</protein>
<organism evidence="1 2">
    <name type="scientific">Coprinellus micaceus</name>
    <name type="common">Glistening ink-cap mushroom</name>
    <name type="synonym">Coprinus micaceus</name>
    <dbReference type="NCBI Taxonomy" id="71717"/>
    <lineage>
        <taxon>Eukaryota</taxon>
        <taxon>Fungi</taxon>
        <taxon>Dikarya</taxon>
        <taxon>Basidiomycota</taxon>
        <taxon>Agaricomycotina</taxon>
        <taxon>Agaricomycetes</taxon>
        <taxon>Agaricomycetidae</taxon>
        <taxon>Agaricales</taxon>
        <taxon>Agaricineae</taxon>
        <taxon>Psathyrellaceae</taxon>
        <taxon>Coprinellus</taxon>
    </lineage>
</organism>
<dbReference type="OrthoDB" id="6600758at2759"/>
<evidence type="ECO:0000313" key="2">
    <source>
        <dbReference type="Proteomes" id="UP000298030"/>
    </source>
</evidence>
<sequence length="78" mass="8684">MSGICRLRLAEERKQWRKDHPFVRVVSYEGLISWGSGDLCLFPALCGTLASCVGVRGTHGCMEKRGWLRGVEFGEVKG</sequence>
<dbReference type="Proteomes" id="UP000298030">
    <property type="component" value="Unassembled WGS sequence"/>
</dbReference>
<gene>
    <name evidence="1" type="ORF">FA13DRAFT_967243</name>
</gene>
<keyword evidence="2" id="KW-1185">Reference proteome</keyword>
<dbReference type="EMBL" id="QPFP01000428">
    <property type="protein sequence ID" value="TEB12703.1"/>
    <property type="molecule type" value="Genomic_DNA"/>
</dbReference>
<evidence type="ECO:0000313" key="1">
    <source>
        <dbReference type="EMBL" id="TEB12703.1"/>
    </source>
</evidence>
<name>A0A4Y7RV17_COPMI</name>
<comment type="caution">
    <text evidence="1">The sequence shown here is derived from an EMBL/GenBank/DDBJ whole genome shotgun (WGS) entry which is preliminary data.</text>
</comment>
<dbReference type="AlphaFoldDB" id="A0A4Y7RV17"/>
<accession>A0A4Y7RV17</accession>
<proteinExistence type="predicted"/>